<feature type="domain" description="Glycosyltransferase 61 catalytic" evidence="9">
    <location>
        <begin position="384"/>
        <end position="606"/>
    </location>
</feature>
<keyword evidence="4" id="KW-0812">Transmembrane</keyword>
<keyword evidence="11" id="KW-1185">Reference proteome</keyword>
<dbReference type="Proteomes" id="UP000284842">
    <property type="component" value="Unassembled WGS sequence"/>
</dbReference>
<keyword evidence="2" id="KW-0328">Glycosyltransferase</keyword>
<accession>A0A409YPZ4</accession>
<dbReference type="GO" id="GO:0035269">
    <property type="term" value="P:protein O-linked glycosylation via mannose"/>
    <property type="evidence" value="ECO:0007669"/>
    <property type="project" value="TreeGrafter"/>
</dbReference>
<feature type="region of interest" description="Disordered" evidence="8">
    <location>
        <begin position="246"/>
        <end position="266"/>
    </location>
</feature>
<evidence type="ECO:0000313" key="10">
    <source>
        <dbReference type="EMBL" id="PPR05070.1"/>
    </source>
</evidence>
<name>A0A409YPZ4_9AGAR</name>
<feature type="compositionally biased region" description="Polar residues" evidence="8">
    <location>
        <begin position="188"/>
        <end position="205"/>
    </location>
</feature>
<evidence type="ECO:0000256" key="2">
    <source>
        <dbReference type="ARBA" id="ARBA00022676"/>
    </source>
</evidence>
<dbReference type="Pfam" id="PF04577">
    <property type="entry name" value="Glyco_transf_61"/>
    <property type="match status" value="1"/>
</dbReference>
<comment type="subcellular location">
    <subcellularLocation>
        <location evidence="1">Membrane</location>
        <topology evidence="1">Single-pass membrane protein</topology>
    </subcellularLocation>
</comment>
<evidence type="ECO:0000256" key="1">
    <source>
        <dbReference type="ARBA" id="ARBA00004167"/>
    </source>
</evidence>
<evidence type="ECO:0000256" key="5">
    <source>
        <dbReference type="ARBA" id="ARBA00022989"/>
    </source>
</evidence>
<evidence type="ECO:0000256" key="3">
    <source>
        <dbReference type="ARBA" id="ARBA00022679"/>
    </source>
</evidence>
<evidence type="ECO:0000259" key="9">
    <source>
        <dbReference type="Pfam" id="PF04577"/>
    </source>
</evidence>
<protein>
    <recommendedName>
        <fullName evidence="9">Glycosyltransferase 61 catalytic domain-containing protein</fullName>
    </recommendedName>
</protein>
<feature type="compositionally biased region" description="Basic and acidic residues" evidence="8">
    <location>
        <begin position="252"/>
        <end position="266"/>
    </location>
</feature>
<keyword evidence="7" id="KW-0325">Glycoprotein</keyword>
<dbReference type="GO" id="GO:0016020">
    <property type="term" value="C:membrane"/>
    <property type="evidence" value="ECO:0007669"/>
    <property type="project" value="UniProtKB-SubCell"/>
</dbReference>
<feature type="region of interest" description="Disordered" evidence="8">
    <location>
        <begin position="188"/>
        <end position="221"/>
    </location>
</feature>
<comment type="caution">
    <text evidence="10">The sequence shown here is derived from an EMBL/GenBank/DDBJ whole genome shotgun (WGS) entry which is preliminary data.</text>
</comment>
<feature type="region of interest" description="Disordered" evidence="8">
    <location>
        <begin position="88"/>
        <end position="121"/>
    </location>
</feature>
<reference evidence="10 11" key="1">
    <citation type="journal article" date="2018" name="Evol. Lett.">
        <title>Horizontal gene cluster transfer increased hallucinogenic mushroom diversity.</title>
        <authorList>
            <person name="Reynolds H.T."/>
            <person name="Vijayakumar V."/>
            <person name="Gluck-Thaler E."/>
            <person name="Korotkin H.B."/>
            <person name="Matheny P.B."/>
            <person name="Slot J.C."/>
        </authorList>
    </citation>
    <scope>NUCLEOTIDE SEQUENCE [LARGE SCALE GENOMIC DNA]</scope>
    <source>
        <strain evidence="10 11">2629</strain>
    </source>
</reference>
<organism evidence="10 11">
    <name type="scientific">Panaeolus cyanescens</name>
    <dbReference type="NCBI Taxonomy" id="181874"/>
    <lineage>
        <taxon>Eukaryota</taxon>
        <taxon>Fungi</taxon>
        <taxon>Dikarya</taxon>
        <taxon>Basidiomycota</taxon>
        <taxon>Agaricomycotina</taxon>
        <taxon>Agaricomycetes</taxon>
        <taxon>Agaricomycetidae</taxon>
        <taxon>Agaricales</taxon>
        <taxon>Agaricineae</taxon>
        <taxon>Galeropsidaceae</taxon>
        <taxon>Panaeolus</taxon>
    </lineage>
</organism>
<gene>
    <name evidence="10" type="ORF">CVT24_010257</name>
</gene>
<evidence type="ECO:0000256" key="8">
    <source>
        <dbReference type="SAM" id="MobiDB-lite"/>
    </source>
</evidence>
<keyword evidence="5" id="KW-1133">Transmembrane helix</keyword>
<evidence type="ECO:0000313" key="11">
    <source>
        <dbReference type="Proteomes" id="UP000284842"/>
    </source>
</evidence>
<proteinExistence type="predicted"/>
<evidence type="ECO:0000256" key="4">
    <source>
        <dbReference type="ARBA" id="ARBA00022692"/>
    </source>
</evidence>
<dbReference type="InterPro" id="IPR007657">
    <property type="entry name" value="Glycosyltransferase_61"/>
</dbReference>
<dbReference type="STRING" id="181874.A0A409YPZ4"/>
<dbReference type="PANTHER" id="PTHR20961:SF38">
    <property type="entry name" value="PROTEIN O-LINKED-MANNOSE BETA-1,4-N-ACETYLGLUCOSAMINYLTRANSFERASE 2"/>
    <property type="match status" value="1"/>
</dbReference>
<dbReference type="AlphaFoldDB" id="A0A409YPZ4"/>
<dbReference type="GO" id="GO:0005783">
    <property type="term" value="C:endoplasmic reticulum"/>
    <property type="evidence" value="ECO:0007669"/>
    <property type="project" value="TreeGrafter"/>
</dbReference>
<dbReference type="InParanoid" id="A0A409YPZ4"/>
<dbReference type="OrthoDB" id="529273at2759"/>
<sequence>MFTKRRVTILLIVLGAFIITHLAWSLFFPSSAFSFSSPNSSSSYTFPFSSYSSPFFSKSKSEDSSELHSDSKLGFDSYPTIAYPYPYTQSSSSPAESLSSDSSSSSESSSEASSESGSTSKWSDVRAKLRKMFGSWRSAEKDGDNDVWTGREWGMGGAWYPPVANERSFLDITSGRDTLVALGSRVATKSNPNARTSANDNGNAKTSDKLPRTSFSLPPRMRTPGFTMLDRVYVRGGTLFLVMENEDEKEEDVSTDKEARMSERDGEVDREQMRALIISNPQAVNGGVSVGASDEELRIITPQEAIEIFGFDDADADLEDDIKARVVPVRGMSVVFWDGNLFMRHYYHWWGELVLGAIRVYSSLSLLRHEKVPLDEVRRFILPNVPGNAWRDPAGLIAPLMRLAFPSAAIEGREVWDDMKNTNKTYVWERMMIVSRKAAHKSPYDRHFAKMLSGATLAPCALAFWNPIRERVVSNVMGYLPVLDWSGRMVGVPRRMWEVFEDERKRSGEGVWEGDGDRGTRANGLTLLPLVTYINRQATKRRLDNASHDSLVEEMRKLEWAGLIRFKEAKMEEMGGLEGQVGVVAESAIIVGVHGNGLTHQLWMPSTPRSSIIEIFYPGTYLHDYEMLARNVGHRHYAMWNTTYVTYPRGDEKWFEGTNRGQNGEIHGSHIPVSGIAVAQLVREILTRPLLD</sequence>
<evidence type="ECO:0000256" key="6">
    <source>
        <dbReference type="ARBA" id="ARBA00023136"/>
    </source>
</evidence>
<keyword evidence="3" id="KW-0808">Transferase</keyword>
<evidence type="ECO:0000256" key="7">
    <source>
        <dbReference type="ARBA" id="ARBA00023180"/>
    </source>
</evidence>
<dbReference type="PANTHER" id="PTHR20961">
    <property type="entry name" value="GLYCOSYLTRANSFERASE"/>
    <property type="match status" value="1"/>
</dbReference>
<dbReference type="InterPro" id="IPR049625">
    <property type="entry name" value="Glyco_transf_61_cat"/>
</dbReference>
<dbReference type="EMBL" id="NHTK01000852">
    <property type="protein sequence ID" value="PPR05070.1"/>
    <property type="molecule type" value="Genomic_DNA"/>
</dbReference>
<dbReference type="GO" id="GO:0097363">
    <property type="term" value="F:protein O-acetylglucosaminyltransferase activity"/>
    <property type="evidence" value="ECO:0007669"/>
    <property type="project" value="TreeGrafter"/>
</dbReference>
<keyword evidence="6" id="KW-0472">Membrane</keyword>